<reference evidence="1" key="1">
    <citation type="submission" date="2018-05" db="EMBL/GenBank/DDBJ databases">
        <title>Draft genome of Mucuna pruriens seed.</title>
        <authorList>
            <person name="Nnadi N.E."/>
            <person name="Vos R."/>
            <person name="Hasami M.H."/>
            <person name="Devisetty U.K."/>
            <person name="Aguiy J.C."/>
        </authorList>
    </citation>
    <scope>NUCLEOTIDE SEQUENCE [LARGE SCALE GENOMIC DNA]</scope>
    <source>
        <strain evidence="1">JCA_2017</strain>
    </source>
</reference>
<proteinExistence type="predicted"/>
<evidence type="ECO:0000313" key="1">
    <source>
        <dbReference type="EMBL" id="RDX76293.1"/>
    </source>
</evidence>
<feature type="non-terminal residue" evidence="1">
    <location>
        <position position="1"/>
    </location>
</feature>
<dbReference type="SUPFAM" id="SSF53098">
    <property type="entry name" value="Ribonuclease H-like"/>
    <property type="match status" value="1"/>
</dbReference>
<keyword evidence="2" id="KW-1185">Reference proteome</keyword>
<dbReference type="InterPro" id="IPR012337">
    <property type="entry name" value="RNaseH-like_sf"/>
</dbReference>
<organism evidence="1 2">
    <name type="scientific">Mucuna pruriens</name>
    <name type="common">Velvet bean</name>
    <name type="synonym">Dolichos pruriens</name>
    <dbReference type="NCBI Taxonomy" id="157652"/>
    <lineage>
        <taxon>Eukaryota</taxon>
        <taxon>Viridiplantae</taxon>
        <taxon>Streptophyta</taxon>
        <taxon>Embryophyta</taxon>
        <taxon>Tracheophyta</taxon>
        <taxon>Spermatophyta</taxon>
        <taxon>Magnoliopsida</taxon>
        <taxon>eudicotyledons</taxon>
        <taxon>Gunneridae</taxon>
        <taxon>Pentapetalae</taxon>
        <taxon>rosids</taxon>
        <taxon>fabids</taxon>
        <taxon>Fabales</taxon>
        <taxon>Fabaceae</taxon>
        <taxon>Papilionoideae</taxon>
        <taxon>50 kb inversion clade</taxon>
        <taxon>NPAAA clade</taxon>
        <taxon>indigoferoid/millettioid clade</taxon>
        <taxon>Phaseoleae</taxon>
        <taxon>Mucuna</taxon>
    </lineage>
</organism>
<comment type="caution">
    <text evidence="1">The sequence shown here is derived from an EMBL/GenBank/DDBJ whole genome shotgun (WGS) entry which is preliminary data.</text>
</comment>
<accession>A0A371FDV6</accession>
<gene>
    <name evidence="1" type="ORF">CR513_43737</name>
</gene>
<dbReference type="EMBL" id="QJKJ01009555">
    <property type="protein sequence ID" value="RDX76293.1"/>
    <property type="molecule type" value="Genomic_DNA"/>
</dbReference>
<sequence length="60" mass="7000">MDDHSKYTWIFLLKKKYDTGSCIINFVNIIKSDNGSELHMPSYYSSLCIVHQTSYVETPH</sequence>
<name>A0A371FDV6_MUCPR</name>
<dbReference type="Proteomes" id="UP000257109">
    <property type="component" value="Unassembled WGS sequence"/>
</dbReference>
<protein>
    <recommendedName>
        <fullName evidence="3">Integrase catalytic domain-containing protein</fullName>
    </recommendedName>
</protein>
<evidence type="ECO:0000313" key="2">
    <source>
        <dbReference type="Proteomes" id="UP000257109"/>
    </source>
</evidence>
<dbReference type="AlphaFoldDB" id="A0A371FDV6"/>
<evidence type="ECO:0008006" key="3">
    <source>
        <dbReference type="Google" id="ProtNLM"/>
    </source>
</evidence>